<evidence type="ECO:0000256" key="2">
    <source>
        <dbReference type="ARBA" id="ARBA00018091"/>
    </source>
</evidence>
<name>A0A2U8JQE9_9VIRU</name>
<keyword evidence="3" id="KW-1139">Helical capsid protein</keyword>
<keyword evidence="4" id="KW-0167">Capsid protein</keyword>
<evidence type="ECO:0000256" key="4">
    <source>
        <dbReference type="ARBA" id="ARBA00022561"/>
    </source>
</evidence>
<reference evidence="8" key="2">
    <citation type="submission" date="2018-02" db="EMBL/GenBank/DDBJ databases">
        <authorList>
            <person name="Anderson D."/>
            <person name="Durr P."/>
        </authorList>
    </citation>
    <scope>NUCLEOTIDE SEQUENCE</scope>
    <source>
        <strain evidence="8">WA1-10</strain>
    </source>
</reference>
<evidence type="ECO:0000313" key="8">
    <source>
        <dbReference type="EMBL" id="AWK77911.1"/>
    </source>
</evidence>
<comment type="subcellular location">
    <subcellularLocation>
        <location evidence="1">Virion</location>
    </subcellularLocation>
</comment>
<dbReference type="Pfam" id="PF00286">
    <property type="entry name" value="Flexi_CP"/>
    <property type="match status" value="1"/>
</dbReference>
<feature type="domain" description="Potexviruses and carlaviruses coat protein" evidence="7">
    <location>
        <begin position="146"/>
        <end position="161"/>
    </location>
</feature>
<protein>
    <recommendedName>
        <fullName evidence="2">Capsid protein</fullName>
    </recommendedName>
    <alternativeName>
        <fullName evidence="6">Coat protein</fullName>
    </alternativeName>
</protein>
<sequence>MAQQQNNNAQNDQGEQYVPTLVDYQLTVNESEMINYVVNTRSVASVADLESIRINLNLQNPEFARKSVILAIHCAHNSSSELETFDITLRDGPDGFSANEWVLAIKRRVTLRQFCAVWARYVFDHMIRSGTPPSNYVQKGFSTDTRYAAFDFFYGVTSEASVKKEGMIRMPTDEELRASALNAHLSIMAANRQRQGRLSNKAEISVVENLPAPRMQLLDL</sequence>
<evidence type="ECO:0000256" key="1">
    <source>
        <dbReference type="ARBA" id="ARBA00004328"/>
    </source>
</evidence>
<evidence type="ECO:0000256" key="5">
    <source>
        <dbReference type="ARBA" id="ARBA00022844"/>
    </source>
</evidence>
<accession>A0A2U8JQE9</accession>
<reference evidence="8" key="1">
    <citation type="journal article" date="2018" name="J. Gen. Virol.">
        <title>Metagenomic analysis of Varroa-free Australian honey bees (Apis mellifera) shows a diverse Picornavirales virome.</title>
        <authorList>
            <person name="Roberts J.M."/>
            <person name="Anderson D.L."/>
            <person name="Durr P.A."/>
        </authorList>
    </citation>
    <scope>NUCLEOTIDE SEQUENCE</scope>
    <source>
        <strain evidence="8">WA1-10</strain>
    </source>
</reference>
<evidence type="ECO:0000259" key="7">
    <source>
        <dbReference type="PROSITE" id="PS00418"/>
    </source>
</evidence>
<dbReference type="PRINTS" id="PR00232">
    <property type="entry name" value="POTXCARLCOAT"/>
</dbReference>
<dbReference type="InterPro" id="IPR000052">
    <property type="entry name" value="Pltvir_coat"/>
</dbReference>
<dbReference type="EMBL" id="MG995739">
    <property type="protein sequence ID" value="AWK77911.1"/>
    <property type="molecule type" value="Genomic_RNA"/>
</dbReference>
<dbReference type="PROSITE" id="PS00418">
    <property type="entry name" value="POTEX_CARLAVIRUS_COAT"/>
    <property type="match status" value="1"/>
</dbReference>
<keyword evidence="5" id="KW-0946">Virion</keyword>
<dbReference type="GO" id="GO:0005198">
    <property type="term" value="F:structural molecule activity"/>
    <property type="evidence" value="ECO:0007669"/>
    <property type="project" value="InterPro"/>
</dbReference>
<proteinExistence type="predicted"/>
<dbReference type="GO" id="GO:0019029">
    <property type="term" value="C:helical viral capsid"/>
    <property type="evidence" value="ECO:0007669"/>
    <property type="project" value="UniProtKB-KW"/>
</dbReference>
<organism evidence="8">
    <name type="scientific">Perth betaflexivirus 1</name>
    <dbReference type="NCBI Taxonomy" id="2201306"/>
    <lineage>
        <taxon>Viruses</taxon>
        <taxon>Riboviria</taxon>
        <taxon>Orthornavirae</taxon>
        <taxon>Kitrinoviricota</taxon>
        <taxon>Alsuviricetes</taxon>
        <taxon>Tymovirales</taxon>
        <taxon>Betaflexiviridae</taxon>
    </lineage>
</organism>
<evidence type="ECO:0000256" key="6">
    <source>
        <dbReference type="ARBA" id="ARBA00031336"/>
    </source>
</evidence>
<evidence type="ECO:0000256" key="3">
    <source>
        <dbReference type="ARBA" id="ARBA00022497"/>
    </source>
</evidence>